<evidence type="ECO:0000259" key="2">
    <source>
        <dbReference type="Pfam" id="PF03446"/>
    </source>
</evidence>
<dbReference type="Pfam" id="PF21761">
    <property type="entry name" value="RedAm-like_C"/>
    <property type="match status" value="1"/>
</dbReference>
<dbReference type="EMBL" id="JPRJ01000021">
    <property type="protein sequence ID" value="KFF25669.1"/>
    <property type="molecule type" value="Genomic_DNA"/>
</dbReference>
<dbReference type="InterPro" id="IPR013328">
    <property type="entry name" value="6PGD_dom2"/>
</dbReference>
<feature type="domain" description="6-phosphogluconate dehydrogenase NADP-binding" evidence="2">
    <location>
        <begin position="5"/>
        <end position="158"/>
    </location>
</feature>
<evidence type="ECO:0000256" key="1">
    <source>
        <dbReference type="ARBA" id="ARBA00023002"/>
    </source>
</evidence>
<dbReference type="InterPro" id="IPR006115">
    <property type="entry name" value="6PGDH_NADP-bd"/>
</dbReference>
<dbReference type="GO" id="GO:0016491">
    <property type="term" value="F:oxidoreductase activity"/>
    <property type="evidence" value="ECO:0007669"/>
    <property type="project" value="UniProtKB-KW"/>
</dbReference>
<dbReference type="GO" id="GO:0000785">
    <property type="term" value="C:chromatin"/>
    <property type="evidence" value="ECO:0007669"/>
    <property type="project" value="TreeGrafter"/>
</dbReference>
<dbReference type="GO" id="GO:0003677">
    <property type="term" value="F:DNA binding"/>
    <property type="evidence" value="ECO:0007669"/>
    <property type="project" value="TreeGrafter"/>
</dbReference>
<protein>
    <submittedName>
        <fullName evidence="4">Uncharacterized protein</fullName>
    </submittedName>
</protein>
<dbReference type="PANTHER" id="PTHR43580">
    <property type="entry name" value="OXIDOREDUCTASE GLYR1-RELATED"/>
    <property type="match status" value="1"/>
</dbReference>
<evidence type="ECO:0000313" key="5">
    <source>
        <dbReference type="Proteomes" id="UP000028709"/>
    </source>
</evidence>
<dbReference type="RefSeq" id="WP_034685409.1">
    <property type="nucleotide sequence ID" value="NZ_CP023049.2"/>
</dbReference>
<dbReference type="Gene3D" id="3.40.50.720">
    <property type="entry name" value="NAD(P)-binding Rossmann-like Domain"/>
    <property type="match status" value="1"/>
</dbReference>
<organism evidence="4 5">
    <name type="scientific">Chryseobacterium piperi</name>
    <dbReference type="NCBI Taxonomy" id="558152"/>
    <lineage>
        <taxon>Bacteria</taxon>
        <taxon>Pseudomonadati</taxon>
        <taxon>Bacteroidota</taxon>
        <taxon>Flavobacteriia</taxon>
        <taxon>Flavobacteriales</taxon>
        <taxon>Weeksellaceae</taxon>
        <taxon>Chryseobacterium group</taxon>
        <taxon>Chryseobacterium</taxon>
    </lineage>
</organism>
<reference evidence="4 5" key="1">
    <citation type="submission" date="2014-07" db="EMBL/GenBank/DDBJ databases">
        <title>Genome of Chryseobacterium piperi CTM.</title>
        <authorList>
            <person name="Pipes S.E."/>
            <person name="Stropko S.J."/>
            <person name="Newman J.D."/>
        </authorList>
    </citation>
    <scope>NUCLEOTIDE SEQUENCE [LARGE SCALE GENOMIC DNA]</scope>
    <source>
        <strain evidence="4 5">CTM</strain>
    </source>
</reference>
<dbReference type="InterPro" id="IPR051265">
    <property type="entry name" value="HIBADH-related_NP60_sf"/>
</dbReference>
<dbReference type="Pfam" id="PF03446">
    <property type="entry name" value="NAD_binding_2"/>
    <property type="match status" value="1"/>
</dbReference>
<dbReference type="OrthoDB" id="9786703at2"/>
<dbReference type="eggNOG" id="COG2084">
    <property type="taxonomic scope" value="Bacteria"/>
</dbReference>
<evidence type="ECO:0000313" key="4">
    <source>
        <dbReference type="EMBL" id="KFF25669.1"/>
    </source>
</evidence>
<dbReference type="AlphaFoldDB" id="A0A086B9Q5"/>
<keyword evidence="1" id="KW-0560">Oxidoreductase</keyword>
<feature type="domain" description="NADPH-dependent reductive aminase-like C-terminal" evidence="3">
    <location>
        <begin position="165"/>
        <end position="287"/>
    </location>
</feature>
<dbReference type="InterPro" id="IPR015815">
    <property type="entry name" value="HIBADH-related"/>
</dbReference>
<dbReference type="Proteomes" id="UP000028709">
    <property type="component" value="Unassembled WGS sequence"/>
</dbReference>
<comment type="caution">
    <text evidence="4">The sequence shown here is derived from an EMBL/GenBank/DDBJ whole genome shotgun (WGS) entry which is preliminary data.</text>
</comment>
<dbReference type="GO" id="GO:0050661">
    <property type="term" value="F:NADP binding"/>
    <property type="evidence" value="ECO:0007669"/>
    <property type="project" value="InterPro"/>
</dbReference>
<keyword evidence="5" id="KW-1185">Reference proteome</keyword>
<dbReference type="SUPFAM" id="SSF51735">
    <property type="entry name" value="NAD(P)-binding Rossmann-fold domains"/>
    <property type="match status" value="1"/>
</dbReference>
<dbReference type="Gene3D" id="1.10.1040.10">
    <property type="entry name" value="N-(1-d-carboxylethyl)-l-norvaline Dehydrogenase, domain 2"/>
    <property type="match status" value="1"/>
</dbReference>
<dbReference type="InterPro" id="IPR048666">
    <property type="entry name" value="RedAm-like_C"/>
</dbReference>
<proteinExistence type="predicted"/>
<dbReference type="STRING" id="558152.IQ37_12180"/>
<evidence type="ECO:0000259" key="3">
    <source>
        <dbReference type="Pfam" id="PF21761"/>
    </source>
</evidence>
<dbReference type="PIRSF" id="PIRSF000103">
    <property type="entry name" value="HIBADH"/>
    <property type="match status" value="1"/>
</dbReference>
<dbReference type="InterPro" id="IPR036291">
    <property type="entry name" value="NAD(P)-bd_dom_sf"/>
</dbReference>
<dbReference type="GO" id="GO:0031491">
    <property type="term" value="F:nucleosome binding"/>
    <property type="evidence" value="ECO:0007669"/>
    <property type="project" value="TreeGrafter"/>
</dbReference>
<gene>
    <name evidence="4" type="ORF">IQ37_12180</name>
</gene>
<dbReference type="KEGG" id="cpip:CJF12_04265"/>
<name>A0A086B9Q5_9FLAO</name>
<dbReference type="PANTHER" id="PTHR43580:SF2">
    <property type="entry name" value="CYTOKINE-LIKE NUCLEAR FACTOR N-PAC"/>
    <property type="match status" value="1"/>
</dbReference>
<dbReference type="GO" id="GO:0140673">
    <property type="term" value="P:transcription elongation-coupled chromatin remodeling"/>
    <property type="evidence" value="ECO:0007669"/>
    <property type="project" value="TreeGrafter"/>
</dbReference>
<sequence>MKTNKISIIGLGPMGYKMAQLYAEAGYEVTVWNRTKSKAEGLKAKVAESATEAMSASDIIIICLLDSDTVHTVLESIQDKSLLKDKTIINYTSANPDDVEKIEQLLNSDGAHYINGGILTSPDHLALPGTTILYAGNKNAYDALKDAIAVTAGNPKYVGNKAAASPAADLATLSMVYSVYMGMMYGAALCESAGISLDTFSDIFSTAIPEYMDFLNDELNAVKKNDFTATQTSISSNVLATQRVADALVNAGLTPDFPKAIALLIKNAEQRGYGDEELAAVIKVIRQKK</sequence>
<accession>A0A086B9Q5</accession>